<evidence type="ECO:0000256" key="1">
    <source>
        <dbReference type="SAM" id="SignalP"/>
    </source>
</evidence>
<proteinExistence type="predicted"/>
<dbReference type="Pfam" id="PF12259">
    <property type="entry name" value="Baculo_F"/>
    <property type="match status" value="1"/>
</dbReference>
<feature type="signal peptide" evidence="1">
    <location>
        <begin position="1"/>
        <end position="17"/>
    </location>
</feature>
<dbReference type="InterPro" id="IPR022048">
    <property type="entry name" value="Envelope_fusion-like"/>
</dbReference>
<name>A0A6P7GCN6_DIAVI</name>
<gene>
    <name evidence="2" type="primary">LOC114340566</name>
</gene>
<keyword evidence="1" id="KW-0732">Signal</keyword>
<reference evidence="2" key="1">
    <citation type="submission" date="2025-08" db="UniProtKB">
        <authorList>
            <consortium name="RefSeq"/>
        </authorList>
    </citation>
    <scope>IDENTIFICATION</scope>
    <source>
        <tissue evidence="2">Whole insect</tissue>
    </source>
</reference>
<sequence length="144" mass="17067">MQQLLLLTLLSIHMVYSMETSATYINTPIQKPSGIYYEYLQPVNFYENSWDIISYLDLDIFEDKLTFLENTFSRMIQYCQNSIVSELSICKTNVKLLNQLIPSIFQKERNLKTLIGHINKRQKKRITQHSWLSIQNTIWNHGCK</sequence>
<dbReference type="InParanoid" id="A0A6P7GCN6"/>
<organism evidence="2">
    <name type="scientific">Diabrotica virgifera virgifera</name>
    <name type="common">western corn rootworm</name>
    <dbReference type="NCBI Taxonomy" id="50390"/>
    <lineage>
        <taxon>Eukaryota</taxon>
        <taxon>Metazoa</taxon>
        <taxon>Ecdysozoa</taxon>
        <taxon>Arthropoda</taxon>
        <taxon>Hexapoda</taxon>
        <taxon>Insecta</taxon>
        <taxon>Pterygota</taxon>
        <taxon>Neoptera</taxon>
        <taxon>Endopterygota</taxon>
        <taxon>Coleoptera</taxon>
        <taxon>Polyphaga</taxon>
        <taxon>Cucujiformia</taxon>
        <taxon>Chrysomeloidea</taxon>
        <taxon>Chrysomelidae</taxon>
        <taxon>Galerucinae</taxon>
        <taxon>Diabroticina</taxon>
        <taxon>Diabroticites</taxon>
        <taxon>Diabrotica</taxon>
    </lineage>
</organism>
<feature type="chain" id="PRO_5027937910" evidence="1">
    <location>
        <begin position="18"/>
        <end position="144"/>
    </location>
</feature>
<dbReference type="RefSeq" id="XP_028147129.1">
    <property type="nucleotide sequence ID" value="XM_028291328.1"/>
</dbReference>
<protein>
    <submittedName>
        <fullName evidence="2">Uncharacterized protein LOC114340566</fullName>
    </submittedName>
</protein>
<evidence type="ECO:0000313" key="2">
    <source>
        <dbReference type="RefSeq" id="XP_028147129.1"/>
    </source>
</evidence>
<dbReference type="AlphaFoldDB" id="A0A6P7GCN6"/>
<accession>A0A6P7GCN6</accession>